<dbReference type="InterPro" id="IPR048279">
    <property type="entry name" value="MdtK-like"/>
</dbReference>
<keyword evidence="6 7" id="KW-0472">Membrane</keyword>
<dbReference type="CDD" id="cd13134">
    <property type="entry name" value="MATE_like_8"/>
    <property type="match status" value="1"/>
</dbReference>
<protein>
    <submittedName>
        <fullName evidence="8">MATE family efflux transporter</fullName>
    </submittedName>
</protein>
<feature type="transmembrane region" description="Helical" evidence="7">
    <location>
        <begin position="66"/>
        <end position="87"/>
    </location>
</feature>
<evidence type="ECO:0000256" key="6">
    <source>
        <dbReference type="ARBA" id="ARBA00023136"/>
    </source>
</evidence>
<feature type="transmembrane region" description="Helical" evidence="7">
    <location>
        <begin position="399"/>
        <end position="421"/>
    </location>
</feature>
<feature type="transmembrane region" description="Helical" evidence="7">
    <location>
        <begin position="366"/>
        <end position="387"/>
    </location>
</feature>
<feature type="transmembrane region" description="Helical" evidence="7">
    <location>
        <begin position="21"/>
        <end position="46"/>
    </location>
</feature>
<comment type="caution">
    <text evidence="8">The sequence shown here is derived from an EMBL/GenBank/DDBJ whole genome shotgun (WGS) entry which is preliminary data.</text>
</comment>
<dbReference type="InterPro" id="IPR002528">
    <property type="entry name" value="MATE_fam"/>
</dbReference>
<sequence length="464" mass="50542">MKYTKEQTKSLGFNPRSFYGQVFALIIPMTLQNLINVGITAADVIMLGKVGEKVLSGASLANQVQFIMTLILMGITSGATVLTAQYWGKKDVQTIEKILGMALLFGVGAGVLFAILALSIPQVLMGIFSNDPEVIAEGVKYLRIIGISYVLTSITQVYLYIMRSIERVLIATFVYLASLITNVCINSLLIFGLWGFPKLGIQGAAIGTLAAKIVEMTIVFFYAKLKNKEVKIRFRHMVKLDGWLVKDFIIYALPVVINELLWGMGTSANAAIIGHMGSAATAANSVAQVARQLAMVVVFGVANATAILLGKTIGEKKMELAKVYAKHFVWISVILGVFGGLLILVLGPVATANLALGDLAKEYVKVMFIVMSYFAFCQAINSTLVVGVFRAGGDTKMGLILDLVTMWGFSIIAGALAAFVFKLSVPVVYVLLLSDEVLKLPFTLKRYKSYKWLKDVTREERSQL</sequence>
<name>A0ABT1E623_9FIRM</name>
<evidence type="ECO:0000256" key="5">
    <source>
        <dbReference type="ARBA" id="ARBA00022989"/>
    </source>
</evidence>
<keyword evidence="4 7" id="KW-0812">Transmembrane</keyword>
<feature type="transmembrane region" description="Helical" evidence="7">
    <location>
        <begin position="200"/>
        <end position="223"/>
    </location>
</feature>
<evidence type="ECO:0000313" key="8">
    <source>
        <dbReference type="EMBL" id="MCP1101280.1"/>
    </source>
</evidence>
<evidence type="ECO:0000256" key="4">
    <source>
        <dbReference type="ARBA" id="ARBA00022692"/>
    </source>
</evidence>
<comment type="subcellular location">
    <subcellularLocation>
        <location evidence="1">Cell membrane</location>
        <topology evidence="1">Multi-pass membrane protein</topology>
    </subcellularLocation>
</comment>
<feature type="transmembrane region" description="Helical" evidence="7">
    <location>
        <begin position="168"/>
        <end position="194"/>
    </location>
</feature>
<dbReference type="PANTHER" id="PTHR42925:SF2">
    <property type="entry name" value="NA+ DRIVEN MULTIDRUG EFFLUX PUMP"/>
    <property type="match status" value="1"/>
</dbReference>
<feature type="transmembrane region" description="Helical" evidence="7">
    <location>
        <begin position="244"/>
        <end position="265"/>
    </location>
</feature>
<accession>A0ABT1E623</accession>
<keyword evidence="3" id="KW-1003">Cell membrane</keyword>
<evidence type="ECO:0000256" key="1">
    <source>
        <dbReference type="ARBA" id="ARBA00004651"/>
    </source>
</evidence>
<dbReference type="PANTHER" id="PTHR42925">
    <property type="entry name" value="MULTIDRUG AND TOXIN EFFLUX PROTEIN MATE FAMILY"/>
    <property type="match status" value="1"/>
</dbReference>
<reference evidence="8 9" key="1">
    <citation type="journal article" date="2022" name="Genome Biol. Evol.">
        <title>Host diet, physiology and behaviors set the stage for Lachnospiraceae cladogenesis.</title>
        <authorList>
            <person name="Vera-Ponce De Leon A."/>
            <person name="Schneider M."/>
            <person name="Jahnes B.C."/>
            <person name="Sadowski V."/>
            <person name="Camuy-Velez L.A."/>
            <person name="Duan J."/>
            <person name="Sabree Z.L."/>
        </authorList>
    </citation>
    <scope>NUCLEOTIDE SEQUENCE [LARGE SCALE GENOMIC DNA]</scope>
    <source>
        <strain evidence="8 9">PAL113</strain>
    </source>
</reference>
<feature type="transmembrane region" description="Helical" evidence="7">
    <location>
        <begin position="328"/>
        <end position="346"/>
    </location>
</feature>
<evidence type="ECO:0000256" key="2">
    <source>
        <dbReference type="ARBA" id="ARBA00022448"/>
    </source>
</evidence>
<proteinExistence type="predicted"/>
<evidence type="ECO:0000256" key="7">
    <source>
        <dbReference type="SAM" id="Phobius"/>
    </source>
</evidence>
<dbReference type="InterPro" id="IPR047135">
    <property type="entry name" value="YsiQ"/>
</dbReference>
<keyword evidence="9" id="KW-1185">Reference proteome</keyword>
<keyword evidence="5 7" id="KW-1133">Transmembrane helix</keyword>
<evidence type="ECO:0000256" key="3">
    <source>
        <dbReference type="ARBA" id="ARBA00022475"/>
    </source>
</evidence>
<dbReference type="EMBL" id="JAMZFW010000002">
    <property type="protein sequence ID" value="MCP1101280.1"/>
    <property type="molecule type" value="Genomic_DNA"/>
</dbReference>
<feature type="transmembrane region" description="Helical" evidence="7">
    <location>
        <begin position="285"/>
        <end position="308"/>
    </location>
</feature>
<feature type="transmembrane region" description="Helical" evidence="7">
    <location>
        <begin position="141"/>
        <end position="161"/>
    </location>
</feature>
<dbReference type="Pfam" id="PF01554">
    <property type="entry name" value="MatE"/>
    <property type="match status" value="2"/>
</dbReference>
<organism evidence="8 9">
    <name type="scientific">Aequitasia blattaphilus</name>
    <dbReference type="NCBI Taxonomy" id="2949332"/>
    <lineage>
        <taxon>Bacteria</taxon>
        <taxon>Bacillati</taxon>
        <taxon>Bacillota</taxon>
        <taxon>Clostridia</taxon>
        <taxon>Lachnospirales</taxon>
        <taxon>Lachnospiraceae</taxon>
        <taxon>Aequitasia</taxon>
    </lineage>
</organism>
<gene>
    <name evidence="8" type="ORF">NK125_02490</name>
</gene>
<dbReference type="Proteomes" id="UP001523566">
    <property type="component" value="Unassembled WGS sequence"/>
</dbReference>
<feature type="transmembrane region" description="Helical" evidence="7">
    <location>
        <begin position="99"/>
        <end position="121"/>
    </location>
</feature>
<dbReference type="PIRSF" id="PIRSF006603">
    <property type="entry name" value="DinF"/>
    <property type="match status" value="1"/>
</dbReference>
<keyword evidence="2" id="KW-0813">Transport</keyword>
<dbReference type="NCBIfam" id="TIGR00797">
    <property type="entry name" value="matE"/>
    <property type="match status" value="1"/>
</dbReference>
<evidence type="ECO:0000313" key="9">
    <source>
        <dbReference type="Proteomes" id="UP001523566"/>
    </source>
</evidence>